<protein>
    <submittedName>
        <fullName evidence="3">Uncharacterized protein</fullName>
    </submittedName>
</protein>
<dbReference type="KEGG" id="nst:Nstercoris_00129"/>
<organism evidence="3 4">
    <name type="scientific">Nitrosomonas stercoris</name>
    <dbReference type="NCBI Taxonomy" id="1444684"/>
    <lineage>
        <taxon>Bacteria</taxon>
        <taxon>Pseudomonadati</taxon>
        <taxon>Pseudomonadota</taxon>
        <taxon>Betaproteobacteria</taxon>
        <taxon>Nitrosomonadales</taxon>
        <taxon>Nitrosomonadaceae</taxon>
        <taxon>Nitrosomonas</taxon>
    </lineage>
</organism>
<evidence type="ECO:0000256" key="1">
    <source>
        <dbReference type="SAM" id="MobiDB-lite"/>
    </source>
</evidence>
<feature type="chain" id="PRO_5021403209" evidence="2">
    <location>
        <begin position="22"/>
        <end position="113"/>
    </location>
</feature>
<keyword evidence="4" id="KW-1185">Reference proteome</keyword>
<accession>A0A4Y1YLU8</accession>
<gene>
    <name evidence="3" type="ORF">Nstercoris_00129</name>
</gene>
<keyword evidence="2" id="KW-0732">Signal</keyword>
<evidence type="ECO:0000313" key="4">
    <source>
        <dbReference type="Proteomes" id="UP000316473"/>
    </source>
</evidence>
<name>A0A4Y1YLU8_9PROT</name>
<dbReference type="Proteomes" id="UP000316473">
    <property type="component" value="Chromosome"/>
</dbReference>
<dbReference type="AlphaFoldDB" id="A0A4Y1YLU8"/>
<sequence length="113" mass="12673">MRSIIQVITIGVISLSAPVFAATIDITGALPSESTIVVVASDTKTEDPSSPQSVIHGNEMQDERMEYEERAQRRMFGDDRDREDFREQSIRKEFGGQTRFIEPVVPPVEHPAQ</sequence>
<proteinExistence type="predicted"/>
<reference evidence="3 4" key="1">
    <citation type="submission" date="2019-06" db="EMBL/GenBank/DDBJ databases">
        <title>Nitrosomonas stercoris KYUHI-S whole genome shotgun sequence.</title>
        <authorList>
            <person name="Nakagawa T."/>
            <person name="Tsuchiya Y."/>
            <person name="Takahashi R."/>
        </authorList>
    </citation>
    <scope>NUCLEOTIDE SEQUENCE [LARGE SCALE GENOMIC DNA]</scope>
    <source>
        <strain evidence="3 4">KYUHI-S</strain>
    </source>
</reference>
<feature type="region of interest" description="Disordered" evidence="1">
    <location>
        <begin position="42"/>
        <end position="63"/>
    </location>
</feature>
<feature type="signal peptide" evidence="2">
    <location>
        <begin position="1"/>
        <end position="21"/>
    </location>
</feature>
<evidence type="ECO:0000256" key="2">
    <source>
        <dbReference type="SAM" id="SignalP"/>
    </source>
</evidence>
<dbReference type="EMBL" id="AP019755">
    <property type="protein sequence ID" value="BBL33903.1"/>
    <property type="molecule type" value="Genomic_DNA"/>
</dbReference>
<evidence type="ECO:0000313" key="3">
    <source>
        <dbReference type="EMBL" id="BBL33903.1"/>
    </source>
</evidence>